<accession>A0A6J6NMA1</accession>
<gene>
    <name evidence="2" type="ORF">UFOPK2366_00580</name>
</gene>
<dbReference type="SUPFAM" id="SSF52540">
    <property type="entry name" value="P-loop containing nucleoside triphosphate hydrolases"/>
    <property type="match status" value="1"/>
</dbReference>
<dbReference type="InterPro" id="IPR003593">
    <property type="entry name" value="AAA+_ATPase"/>
</dbReference>
<dbReference type="InterPro" id="IPR011704">
    <property type="entry name" value="ATPase_dyneun-rel_AAA"/>
</dbReference>
<dbReference type="InterPro" id="IPR027417">
    <property type="entry name" value="P-loop_NTPase"/>
</dbReference>
<dbReference type="SMART" id="SM00382">
    <property type="entry name" value="AAA"/>
    <property type="match status" value="1"/>
</dbReference>
<evidence type="ECO:0000259" key="1">
    <source>
        <dbReference type="SMART" id="SM00382"/>
    </source>
</evidence>
<proteinExistence type="predicted"/>
<dbReference type="AlphaFoldDB" id="A0A6J6NMA1"/>
<dbReference type="Pfam" id="PF07728">
    <property type="entry name" value="AAA_5"/>
    <property type="match status" value="1"/>
</dbReference>
<protein>
    <submittedName>
        <fullName evidence="2">Unannotated protein</fullName>
    </submittedName>
</protein>
<dbReference type="Gene3D" id="3.40.50.300">
    <property type="entry name" value="P-loop containing nucleotide triphosphate hydrolases"/>
    <property type="match status" value="1"/>
</dbReference>
<evidence type="ECO:0000313" key="2">
    <source>
        <dbReference type="EMBL" id="CAB4687841.1"/>
    </source>
</evidence>
<dbReference type="GO" id="GO:0005524">
    <property type="term" value="F:ATP binding"/>
    <property type="evidence" value="ECO:0007669"/>
    <property type="project" value="InterPro"/>
</dbReference>
<reference evidence="2" key="1">
    <citation type="submission" date="2020-05" db="EMBL/GenBank/DDBJ databases">
        <authorList>
            <person name="Chiriac C."/>
            <person name="Salcher M."/>
            <person name="Ghai R."/>
            <person name="Kavagutti S V."/>
        </authorList>
    </citation>
    <scope>NUCLEOTIDE SEQUENCE</scope>
</reference>
<dbReference type="InterPro" id="IPR050764">
    <property type="entry name" value="CbbQ/NirQ/NorQ/GpvN"/>
</dbReference>
<dbReference type="PANTHER" id="PTHR42759">
    <property type="entry name" value="MOXR FAMILY PROTEIN"/>
    <property type="match status" value="1"/>
</dbReference>
<dbReference type="GO" id="GO:0016887">
    <property type="term" value="F:ATP hydrolysis activity"/>
    <property type="evidence" value="ECO:0007669"/>
    <property type="project" value="InterPro"/>
</dbReference>
<dbReference type="PANTHER" id="PTHR42759:SF1">
    <property type="entry name" value="MAGNESIUM-CHELATASE SUBUNIT CHLD"/>
    <property type="match status" value="1"/>
</dbReference>
<name>A0A6J6NMA1_9ZZZZ</name>
<feature type="domain" description="AAA+ ATPase" evidence="1">
    <location>
        <begin position="49"/>
        <end position="230"/>
    </location>
</feature>
<organism evidence="2">
    <name type="scientific">freshwater metagenome</name>
    <dbReference type="NCBI Taxonomy" id="449393"/>
    <lineage>
        <taxon>unclassified sequences</taxon>
        <taxon>metagenomes</taxon>
        <taxon>ecological metagenomes</taxon>
    </lineage>
</organism>
<sequence>MGFVYSRAISLAPMLPPNLTVNDVSAALASHDYLADEGLTTAIFLALALRRPLLLEGEAGVGKTEVAKVLSRWTGGELIRLQCYEGIDASQAVYDWDYSRQLLHLRAAEASGEARGAGTAALEGQLYNERFLLKRALLRAISPVAGPPPVLLIDEVDRADDEFEAYLLEVLSDFQITVPELGVFRAERPPIVILTSNRTRDVHDALKRRCLYHWIEHPGFEREVQIVRLRVPAVSQMLARQVAAAVETMRGLNLFKPPGVAETIDWATALGRLGVSELSESSVKSTLGAVLKYREDVERVQLHGIADMVKHAFERGSQPG</sequence>
<dbReference type="EMBL" id="CAEZXM010000084">
    <property type="protein sequence ID" value="CAB4687841.1"/>
    <property type="molecule type" value="Genomic_DNA"/>
</dbReference>